<dbReference type="Proteomes" id="UP000254834">
    <property type="component" value="Chromosome"/>
</dbReference>
<evidence type="ECO:0000313" key="2">
    <source>
        <dbReference type="Proteomes" id="UP000254834"/>
    </source>
</evidence>
<dbReference type="RefSeq" id="WP_115585395.1">
    <property type="nucleotide sequence ID" value="NZ_CP025544.1"/>
</dbReference>
<dbReference type="KEGG" id="cdes:C0J27_01265"/>
<protein>
    <submittedName>
        <fullName evidence="1">Uncharacterized protein</fullName>
    </submittedName>
</protein>
<dbReference type="EMBL" id="CP025544">
    <property type="protein sequence ID" value="AXK60380.1"/>
    <property type="molecule type" value="Genomic_DNA"/>
</dbReference>
<sequence>MINYVAIIITQDGYERYQNLHEELENKVGQATLCLARLNKLKSLPKEYPNLARLAVFSHCTEIDALLKKSSGWFPAVTSVILQYSCGGDGNIMTQKKSFPFSSQTVLYKKCYHIDRLTNALKMQQVINKYNLTYIAVAKKSLVKDDDLGWIIAVNGIEPAENNHTDKYSFIDSLSLDEVKDLTLFVEETGFLDWWGGRNIIRDAQNHNILTIIDTEDRGIQPFYNEFTTIILNRLEIIREIKNMLGIAALQEIKKRDDGVIPREYVYWKDYHRLAIKPEIIDWIDNRIKDVENDETSIDSFSIQDDSPYSLPGVDSKSAQKEFRALTRCKK</sequence>
<gene>
    <name evidence="1" type="ORF">C0J27_01265</name>
</gene>
<keyword evidence="2" id="KW-1185">Reference proteome</keyword>
<reference evidence="1 2" key="1">
    <citation type="submission" date="2017-12" db="EMBL/GenBank/DDBJ databases">
        <title>Chromulinavorax destructans is a abundant pathogen of dominant heterotrophic picoflagllates.</title>
        <authorList>
            <person name="Deeg C.M."/>
            <person name="Zimmer M."/>
            <person name="Suttle C.A."/>
        </authorList>
    </citation>
    <scope>NUCLEOTIDE SEQUENCE [LARGE SCALE GENOMIC DNA]</scope>
    <source>
        <strain evidence="1 2">SeV1</strain>
    </source>
</reference>
<proteinExistence type="predicted"/>
<accession>A0A345ZAR3</accession>
<dbReference type="AlphaFoldDB" id="A0A345ZAR3"/>
<evidence type="ECO:0000313" key="1">
    <source>
        <dbReference type="EMBL" id="AXK60380.1"/>
    </source>
</evidence>
<organism evidence="1 2">
    <name type="scientific">Candidatus Chromulinivorax destructor</name>
    <dbReference type="NCBI Taxonomy" id="2066483"/>
    <lineage>
        <taxon>Bacteria</taxon>
        <taxon>Candidatus Babelota</taxon>
        <taxon>Candidatus Babeliae</taxon>
        <taxon>Candidatus Babeliales</taxon>
        <taxon>Candidatus Chromulinivoraceae</taxon>
        <taxon>Candidatus Chromulinivorax</taxon>
    </lineage>
</organism>
<name>A0A345ZAR3_9BACT</name>